<comment type="catalytic activity">
    <reaction evidence="8">
        <text>adenosine + phosphate = alpha-D-ribose 1-phosphate + adenine</text>
        <dbReference type="Rhea" id="RHEA:27642"/>
        <dbReference type="ChEBI" id="CHEBI:16335"/>
        <dbReference type="ChEBI" id="CHEBI:16708"/>
        <dbReference type="ChEBI" id="CHEBI:43474"/>
        <dbReference type="ChEBI" id="CHEBI:57720"/>
        <dbReference type="EC" id="2.4.2.1"/>
    </reaction>
    <physiologicalReaction direction="left-to-right" evidence="8">
        <dbReference type="Rhea" id="RHEA:27643"/>
    </physiologicalReaction>
</comment>
<evidence type="ECO:0000256" key="7">
    <source>
        <dbReference type="ARBA" id="ARBA00047989"/>
    </source>
</evidence>
<comment type="similarity">
    <text evidence="2 10">Belongs to the purine nucleoside phosphorylase YfiH/LACC1 family.</text>
</comment>
<keyword evidence="4" id="KW-0479">Metal-binding</keyword>
<proteinExistence type="inferred from homology"/>
<evidence type="ECO:0000313" key="12">
    <source>
        <dbReference type="Proteomes" id="UP000613768"/>
    </source>
</evidence>
<protein>
    <recommendedName>
        <fullName evidence="10">Purine nucleoside phosphorylase</fullName>
    </recommendedName>
</protein>
<dbReference type="Proteomes" id="UP000613768">
    <property type="component" value="Unassembled WGS sequence"/>
</dbReference>
<comment type="catalytic activity">
    <reaction evidence="1">
        <text>inosine + phosphate = alpha-D-ribose 1-phosphate + hypoxanthine</text>
        <dbReference type="Rhea" id="RHEA:27646"/>
        <dbReference type="ChEBI" id="CHEBI:17368"/>
        <dbReference type="ChEBI" id="CHEBI:17596"/>
        <dbReference type="ChEBI" id="CHEBI:43474"/>
        <dbReference type="ChEBI" id="CHEBI:57720"/>
        <dbReference type="EC" id="2.4.2.1"/>
    </reaction>
    <physiologicalReaction direction="left-to-right" evidence="1">
        <dbReference type="Rhea" id="RHEA:27647"/>
    </physiologicalReaction>
</comment>
<keyword evidence="3" id="KW-0808">Transferase</keyword>
<dbReference type="AlphaFoldDB" id="A0AAW3ZCR3"/>
<evidence type="ECO:0000256" key="1">
    <source>
        <dbReference type="ARBA" id="ARBA00000553"/>
    </source>
</evidence>
<dbReference type="NCBIfam" id="TIGR00726">
    <property type="entry name" value="peptidoglycan editing factor PgeF"/>
    <property type="match status" value="1"/>
</dbReference>
<keyword evidence="6" id="KW-0862">Zinc</keyword>
<reference evidence="11 12" key="1">
    <citation type="submission" date="2020-09" db="EMBL/GenBank/DDBJ databases">
        <title>Pseudoxanthomonas sp. CAU 1598 isolated from sand of Yaerae Beach.</title>
        <authorList>
            <person name="Kim W."/>
        </authorList>
    </citation>
    <scope>NUCLEOTIDE SEQUENCE [LARGE SCALE GENOMIC DNA]</scope>
    <source>
        <strain evidence="11 12">CAU 1598</strain>
    </source>
</reference>
<dbReference type="InterPro" id="IPR003730">
    <property type="entry name" value="Cu_polyphenol_OxRdtase"/>
</dbReference>
<evidence type="ECO:0000256" key="5">
    <source>
        <dbReference type="ARBA" id="ARBA00022801"/>
    </source>
</evidence>
<dbReference type="PANTHER" id="PTHR30616">
    <property type="entry name" value="UNCHARACTERIZED PROTEIN YFIH"/>
    <property type="match status" value="1"/>
</dbReference>
<evidence type="ECO:0000256" key="10">
    <source>
        <dbReference type="RuleBase" id="RU361274"/>
    </source>
</evidence>
<evidence type="ECO:0000256" key="2">
    <source>
        <dbReference type="ARBA" id="ARBA00007353"/>
    </source>
</evidence>
<comment type="caution">
    <text evidence="11">The sequence shown here is derived from an EMBL/GenBank/DDBJ whole genome shotgun (WGS) entry which is preliminary data.</text>
</comment>
<dbReference type="GO" id="GO:0016787">
    <property type="term" value="F:hydrolase activity"/>
    <property type="evidence" value="ECO:0007669"/>
    <property type="project" value="UniProtKB-KW"/>
</dbReference>
<dbReference type="EMBL" id="JACYTR010000001">
    <property type="protein sequence ID" value="MBD8524175.1"/>
    <property type="molecule type" value="Genomic_DNA"/>
</dbReference>
<organism evidence="11 12">
    <name type="scientific">Pseudomarimonas arenosa</name>
    <dbReference type="NCBI Taxonomy" id="2774145"/>
    <lineage>
        <taxon>Bacteria</taxon>
        <taxon>Pseudomonadati</taxon>
        <taxon>Pseudomonadota</taxon>
        <taxon>Gammaproteobacteria</taxon>
        <taxon>Lysobacterales</taxon>
        <taxon>Lysobacteraceae</taxon>
        <taxon>Pseudomarimonas</taxon>
    </lineage>
</organism>
<dbReference type="RefSeq" id="WP_192027522.1">
    <property type="nucleotide sequence ID" value="NZ_JACYTR010000001.1"/>
</dbReference>
<gene>
    <name evidence="11" type="primary">pgeF</name>
    <name evidence="11" type="ORF">IFO71_00320</name>
</gene>
<evidence type="ECO:0000256" key="8">
    <source>
        <dbReference type="ARBA" id="ARBA00048968"/>
    </source>
</evidence>
<evidence type="ECO:0000256" key="3">
    <source>
        <dbReference type="ARBA" id="ARBA00022679"/>
    </source>
</evidence>
<evidence type="ECO:0000313" key="11">
    <source>
        <dbReference type="EMBL" id="MBD8524175.1"/>
    </source>
</evidence>
<dbReference type="InterPro" id="IPR038371">
    <property type="entry name" value="Cu_polyphenol_OxRdtase_sf"/>
</dbReference>
<sequence>MSDQNAVPWWLPADWQVPGIRAGTTLRCGLGQSLPPFDRLNLGLNCGDQAQDVVANRRALQLALGLPSEPRWLRQVHGTGVTRIDRVSGSVVPITADAAVTALPGQVLAILSADCMPVLLAADDGREVAAAHAGWRGLAAGVIAGTVAAMQTPAERLQAWLGPAAGPQAYEVDEPVRSAFLGQDPQADLGFRPGRAGHYWLDLYAIARAQLARLGIQQVSGGQHCTISEPQRFFSYRRDTRCGRMASLIWMS</sequence>
<dbReference type="GO" id="GO:0005507">
    <property type="term" value="F:copper ion binding"/>
    <property type="evidence" value="ECO:0007669"/>
    <property type="project" value="TreeGrafter"/>
</dbReference>
<accession>A0AAW3ZCR3</accession>
<evidence type="ECO:0000256" key="4">
    <source>
        <dbReference type="ARBA" id="ARBA00022723"/>
    </source>
</evidence>
<keyword evidence="12" id="KW-1185">Reference proteome</keyword>
<dbReference type="PANTHER" id="PTHR30616:SF2">
    <property type="entry name" value="PURINE NUCLEOSIDE PHOSPHORYLASE LACC1"/>
    <property type="match status" value="1"/>
</dbReference>
<evidence type="ECO:0000256" key="6">
    <source>
        <dbReference type="ARBA" id="ARBA00022833"/>
    </source>
</evidence>
<dbReference type="SUPFAM" id="SSF64438">
    <property type="entry name" value="CNF1/YfiH-like putative cysteine hydrolases"/>
    <property type="match status" value="1"/>
</dbReference>
<dbReference type="Pfam" id="PF02578">
    <property type="entry name" value="Cu-oxidase_4"/>
    <property type="match status" value="1"/>
</dbReference>
<comment type="catalytic activity">
    <reaction evidence="9">
        <text>S-methyl-5'-thioadenosine + phosphate = 5-(methylsulfanyl)-alpha-D-ribose 1-phosphate + adenine</text>
        <dbReference type="Rhea" id="RHEA:11852"/>
        <dbReference type="ChEBI" id="CHEBI:16708"/>
        <dbReference type="ChEBI" id="CHEBI:17509"/>
        <dbReference type="ChEBI" id="CHEBI:43474"/>
        <dbReference type="ChEBI" id="CHEBI:58533"/>
        <dbReference type="EC" id="2.4.2.28"/>
    </reaction>
    <physiologicalReaction direction="left-to-right" evidence="9">
        <dbReference type="Rhea" id="RHEA:11853"/>
    </physiologicalReaction>
</comment>
<keyword evidence="5" id="KW-0378">Hydrolase</keyword>
<name>A0AAW3ZCR3_9GAMM</name>
<dbReference type="Gene3D" id="3.60.140.10">
    <property type="entry name" value="CNF1/YfiH-like putative cysteine hydrolases"/>
    <property type="match status" value="1"/>
</dbReference>
<dbReference type="CDD" id="cd16833">
    <property type="entry name" value="YfiH"/>
    <property type="match status" value="1"/>
</dbReference>
<dbReference type="GO" id="GO:0017061">
    <property type="term" value="F:S-methyl-5-thioadenosine phosphorylase activity"/>
    <property type="evidence" value="ECO:0007669"/>
    <property type="project" value="UniProtKB-EC"/>
</dbReference>
<evidence type="ECO:0000256" key="9">
    <source>
        <dbReference type="ARBA" id="ARBA00049893"/>
    </source>
</evidence>
<comment type="catalytic activity">
    <reaction evidence="7">
        <text>adenosine + H2O + H(+) = inosine + NH4(+)</text>
        <dbReference type="Rhea" id="RHEA:24408"/>
        <dbReference type="ChEBI" id="CHEBI:15377"/>
        <dbReference type="ChEBI" id="CHEBI:15378"/>
        <dbReference type="ChEBI" id="CHEBI:16335"/>
        <dbReference type="ChEBI" id="CHEBI:17596"/>
        <dbReference type="ChEBI" id="CHEBI:28938"/>
        <dbReference type="EC" id="3.5.4.4"/>
    </reaction>
    <physiologicalReaction direction="left-to-right" evidence="7">
        <dbReference type="Rhea" id="RHEA:24409"/>
    </physiologicalReaction>
</comment>
<dbReference type="InterPro" id="IPR011324">
    <property type="entry name" value="Cytotoxic_necrot_fac-like_cat"/>
</dbReference>